<protein>
    <submittedName>
        <fullName evidence="6">Uncharacterized protein</fullName>
    </submittedName>
</protein>
<keyword evidence="4 5" id="KW-0472">Membrane</keyword>
<dbReference type="GO" id="GO:0015267">
    <property type="term" value="F:channel activity"/>
    <property type="evidence" value="ECO:0007669"/>
    <property type="project" value="InterPro"/>
</dbReference>
<dbReference type="InterPro" id="IPR023271">
    <property type="entry name" value="Aquaporin-like"/>
</dbReference>
<dbReference type="EMBL" id="UZAU01000089">
    <property type="status" value="NOT_ANNOTATED_CDS"/>
    <property type="molecule type" value="Genomic_DNA"/>
</dbReference>
<dbReference type="Pfam" id="PF00230">
    <property type="entry name" value="MIP"/>
    <property type="match status" value="1"/>
</dbReference>
<dbReference type="AlphaFoldDB" id="A0A803NU01"/>
<accession>A0A803NU01</accession>
<dbReference type="GO" id="GO:0016020">
    <property type="term" value="C:membrane"/>
    <property type="evidence" value="ECO:0007669"/>
    <property type="project" value="UniProtKB-SubCell"/>
</dbReference>
<evidence type="ECO:0000256" key="2">
    <source>
        <dbReference type="ARBA" id="ARBA00022692"/>
    </source>
</evidence>
<dbReference type="EnsemblPlants" id="evm.model.02.153">
    <property type="protein sequence ID" value="cds.evm.model.02.153"/>
    <property type="gene ID" value="evm.TU.02.153"/>
</dbReference>
<feature type="transmembrane region" description="Helical" evidence="5">
    <location>
        <begin position="15"/>
        <end position="36"/>
    </location>
</feature>
<dbReference type="Proteomes" id="UP000596661">
    <property type="component" value="Chromosome 2"/>
</dbReference>
<keyword evidence="7" id="KW-1185">Reference proteome</keyword>
<dbReference type="InterPro" id="IPR000425">
    <property type="entry name" value="MIP"/>
</dbReference>
<evidence type="ECO:0000256" key="5">
    <source>
        <dbReference type="SAM" id="Phobius"/>
    </source>
</evidence>
<dbReference type="Gene3D" id="1.20.1080.10">
    <property type="entry name" value="Glycerol uptake facilitator protein"/>
    <property type="match status" value="1"/>
</dbReference>
<evidence type="ECO:0000313" key="7">
    <source>
        <dbReference type="Proteomes" id="UP000596661"/>
    </source>
</evidence>
<evidence type="ECO:0000313" key="6">
    <source>
        <dbReference type="EnsemblPlants" id="cds.evm.model.02.153"/>
    </source>
</evidence>
<evidence type="ECO:0000256" key="4">
    <source>
        <dbReference type="ARBA" id="ARBA00023136"/>
    </source>
</evidence>
<organism evidence="6 7">
    <name type="scientific">Cannabis sativa</name>
    <name type="common">Hemp</name>
    <name type="synonym">Marijuana</name>
    <dbReference type="NCBI Taxonomy" id="3483"/>
    <lineage>
        <taxon>Eukaryota</taxon>
        <taxon>Viridiplantae</taxon>
        <taxon>Streptophyta</taxon>
        <taxon>Embryophyta</taxon>
        <taxon>Tracheophyta</taxon>
        <taxon>Spermatophyta</taxon>
        <taxon>Magnoliopsida</taxon>
        <taxon>eudicotyledons</taxon>
        <taxon>Gunneridae</taxon>
        <taxon>Pentapetalae</taxon>
        <taxon>rosids</taxon>
        <taxon>fabids</taxon>
        <taxon>Rosales</taxon>
        <taxon>Cannabaceae</taxon>
        <taxon>Cannabis</taxon>
    </lineage>
</organism>
<keyword evidence="3 5" id="KW-1133">Transmembrane helix</keyword>
<sequence length="125" mass="13177">MSSRKLLPDASSDPSSLVVVAIANAFGLGAAVFMAANISGGHVNPTVTLKGGWRSQCVGTRPIFRRFNEPSFCIWVKRGCWDFQEPSSVLDWAHIGATIAGLLYDNVVNANQPTATAGGSIGVEV</sequence>
<reference evidence="6" key="2">
    <citation type="submission" date="2021-03" db="UniProtKB">
        <authorList>
            <consortium name="EnsemblPlants"/>
        </authorList>
    </citation>
    <scope>IDENTIFICATION</scope>
</reference>
<evidence type="ECO:0000256" key="1">
    <source>
        <dbReference type="ARBA" id="ARBA00004141"/>
    </source>
</evidence>
<keyword evidence="2 5" id="KW-0812">Transmembrane</keyword>
<name>A0A803NU01_CANSA</name>
<proteinExistence type="predicted"/>
<evidence type="ECO:0000256" key="3">
    <source>
        <dbReference type="ARBA" id="ARBA00022989"/>
    </source>
</evidence>
<dbReference type="SUPFAM" id="SSF81338">
    <property type="entry name" value="Aquaporin-like"/>
    <property type="match status" value="1"/>
</dbReference>
<dbReference type="Gramene" id="evm.model.02.153">
    <property type="protein sequence ID" value="cds.evm.model.02.153"/>
    <property type="gene ID" value="evm.TU.02.153"/>
</dbReference>
<comment type="subcellular location">
    <subcellularLocation>
        <location evidence="1">Membrane</location>
        <topology evidence="1">Multi-pass membrane protein</topology>
    </subcellularLocation>
</comment>
<reference evidence="6" key="1">
    <citation type="submission" date="2018-11" db="EMBL/GenBank/DDBJ databases">
        <authorList>
            <person name="Grassa J C."/>
        </authorList>
    </citation>
    <scope>NUCLEOTIDE SEQUENCE [LARGE SCALE GENOMIC DNA]</scope>
</reference>